<dbReference type="AlphaFoldDB" id="A0A379FDD5"/>
<dbReference type="EMBL" id="UGTW01000001">
    <property type="protein sequence ID" value="SUC17626.1"/>
    <property type="molecule type" value="Genomic_DNA"/>
</dbReference>
<accession>A0A379FDD5</accession>
<dbReference type="EMBL" id="UGTW01000002">
    <property type="protein sequence ID" value="SUD27900.1"/>
    <property type="molecule type" value="Genomic_DNA"/>
</dbReference>
<organism evidence="2 4">
    <name type="scientific">Proteus vulgaris</name>
    <dbReference type="NCBI Taxonomy" id="585"/>
    <lineage>
        <taxon>Bacteria</taxon>
        <taxon>Pseudomonadati</taxon>
        <taxon>Pseudomonadota</taxon>
        <taxon>Gammaproteobacteria</taxon>
        <taxon>Enterobacterales</taxon>
        <taxon>Morganellaceae</taxon>
        <taxon>Proteus</taxon>
    </lineage>
</organism>
<dbReference type="EMBL" id="UGTW01000001">
    <property type="protein sequence ID" value="SUC17619.1"/>
    <property type="molecule type" value="Genomic_DNA"/>
</dbReference>
<sequence>MQSILNFLFMTLSLTTVPVYGASVVFQPVKPNFVMCGCTGVFADTRTTWGTAYMLPTRALSTHTASITTLSLTQTSVSISPQYRNYGVFINTGTSKGWIDQSTYFYNRSTIELLYVLSHDYKVPDVVGRVLSAWSSDAVSSGCSPSNTPSPLLSAANLTDLVFENINFSEPIETRLLPGRHTGMYQIEIPESLTDQTCSSMSHHYF</sequence>
<dbReference type="RefSeq" id="WP_147288545.1">
    <property type="nucleotide sequence ID" value="NZ_UGTW01000001.1"/>
</dbReference>
<dbReference type="Proteomes" id="UP000254331">
    <property type="component" value="Unassembled WGS sequence"/>
</dbReference>
<protein>
    <submittedName>
        <fullName evidence="2">Uncharacterized protein</fullName>
    </submittedName>
</protein>
<evidence type="ECO:0000313" key="1">
    <source>
        <dbReference type="EMBL" id="SUC17619.1"/>
    </source>
</evidence>
<evidence type="ECO:0000313" key="3">
    <source>
        <dbReference type="EMBL" id="SUD27900.1"/>
    </source>
</evidence>
<reference evidence="2 4" key="1">
    <citation type="submission" date="2018-06" db="EMBL/GenBank/DDBJ databases">
        <authorList>
            <consortium name="Pathogen Informatics"/>
            <person name="Doyle S."/>
        </authorList>
    </citation>
    <scope>NUCLEOTIDE SEQUENCE [LARGE SCALE GENOMIC DNA]</scope>
    <source>
        <strain evidence="2 4">NCTC10376</strain>
    </source>
</reference>
<evidence type="ECO:0000313" key="4">
    <source>
        <dbReference type="Proteomes" id="UP000254331"/>
    </source>
</evidence>
<evidence type="ECO:0000313" key="2">
    <source>
        <dbReference type="EMBL" id="SUC17626.1"/>
    </source>
</evidence>
<proteinExistence type="predicted"/>
<gene>
    <name evidence="1" type="ORF">NCTC10376_03570</name>
    <name evidence="2" type="ORF">NCTC10376_03577</name>
    <name evidence="3" type="ORF">NCTC10376_03903</name>
</gene>
<name>A0A379FDD5_PROVU</name>